<keyword evidence="3 4" id="KW-0808">Transferase</keyword>
<proteinExistence type="inferred from homology"/>
<evidence type="ECO:0000256" key="2">
    <source>
        <dbReference type="ARBA" id="ARBA00022676"/>
    </source>
</evidence>
<dbReference type="OMA" id="AEWSMSP"/>
<dbReference type="EMBL" id="CM003603">
    <property type="protein sequence ID" value="KYP77112.1"/>
    <property type="molecule type" value="Genomic_DNA"/>
</dbReference>
<dbReference type="PANTHER" id="PTHR48047:SF182">
    <property type="entry name" value="GLYCOSYLTRANSFERASE"/>
    <property type="match status" value="1"/>
</dbReference>
<dbReference type="InterPro" id="IPR002213">
    <property type="entry name" value="UDP_glucos_trans"/>
</dbReference>
<evidence type="ECO:0000256" key="5">
    <source>
        <dbReference type="RuleBase" id="RU362057"/>
    </source>
</evidence>
<reference evidence="6 7" key="1">
    <citation type="journal article" date="2012" name="Nat. Biotechnol.">
        <title>Draft genome sequence of pigeonpea (Cajanus cajan), an orphan legume crop of resource-poor farmers.</title>
        <authorList>
            <person name="Varshney R.K."/>
            <person name="Chen W."/>
            <person name="Li Y."/>
            <person name="Bharti A.K."/>
            <person name="Saxena R.K."/>
            <person name="Schlueter J.A."/>
            <person name="Donoghue M.T."/>
            <person name="Azam S."/>
            <person name="Fan G."/>
            <person name="Whaley A.M."/>
            <person name="Farmer A.D."/>
            <person name="Sheridan J."/>
            <person name="Iwata A."/>
            <person name="Tuteja R."/>
            <person name="Penmetsa R.V."/>
            <person name="Wu W."/>
            <person name="Upadhyaya H.D."/>
            <person name="Yang S.P."/>
            <person name="Shah T."/>
            <person name="Saxena K.B."/>
            <person name="Michael T."/>
            <person name="McCombie W.R."/>
            <person name="Yang B."/>
            <person name="Zhang G."/>
            <person name="Yang H."/>
            <person name="Wang J."/>
            <person name="Spillane C."/>
            <person name="Cook D.R."/>
            <person name="May G.D."/>
            <person name="Xu X."/>
            <person name="Jackson S.A."/>
        </authorList>
    </citation>
    <scope>NUCLEOTIDE SEQUENCE [LARGE SCALE GENOMIC DNA]</scope>
    <source>
        <strain evidence="7">cv. Asha</strain>
    </source>
</reference>
<dbReference type="CDD" id="cd03784">
    <property type="entry name" value="GT1_Gtf-like"/>
    <property type="match status" value="1"/>
</dbReference>
<keyword evidence="7" id="KW-1185">Reference proteome</keyword>
<dbReference type="FunFam" id="3.40.50.2000:FF:000063">
    <property type="entry name" value="Glycosyltransferase"/>
    <property type="match status" value="1"/>
</dbReference>
<dbReference type="Gene3D" id="3.40.50.2000">
    <property type="entry name" value="Glycogen Phosphorylase B"/>
    <property type="match status" value="2"/>
</dbReference>
<name>A0A151UCU9_CAJCA</name>
<dbReference type="GO" id="GO:0035251">
    <property type="term" value="F:UDP-glucosyltransferase activity"/>
    <property type="evidence" value="ECO:0007669"/>
    <property type="project" value="TreeGrafter"/>
</dbReference>
<dbReference type="Pfam" id="PF00201">
    <property type="entry name" value="UDPGT"/>
    <property type="match status" value="1"/>
</dbReference>
<sequence>METPTPRALKIYFLPFFAQGHLIPLVQLARLVASRGQHVTIITTPSNAQLFDKTLDDDAAAGHRVRVLLIDFPAAQVGLPAGVENLVAASDNDTAFKISMAAHLIKPQVESLMKQSPPDVFIPDIMFTWSKHSANTLSVPRLVFNPISIFDVCMIHAIKENPQAFHSHSGPYHIPGLPHALTLPIKPSPGFAVLTEALLDAEEESHGVIVNSFAELDVEYTKHYENLTGRKVWHVGPSSLMVQKTVPSVKGDEHECLTWLNSKENDSVVYICFGSLSLISDKQLYEIAIGLEASGHQFLWVVHRKNKDEGNEEETWLPKGFEERMREKKRGMLIKGWAPQPLILNHGAVGGFVTHCGWNSVAEAISAGVPMITMPGFGDQYYNEKLITEVHGFGVEVGAAEWSLSPYESKKSVVSGERIEKAVRRLMDGGEGEGIRKKAKEMKHKAWKAVNEGGSSHNSLLDLIQHLKSFVPSLERVANN</sequence>
<evidence type="ECO:0000256" key="1">
    <source>
        <dbReference type="ARBA" id="ARBA00009995"/>
    </source>
</evidence>
<protein>
    <recommendedName>
        <fullName evidence="5">Glycosyltransferase</fullName>
        <ecNumber evidence="5">2.4.1.-</ecNumber>
    </recommendedName>
</protein>
<evidence type="ECO:0000313" key="6">
    <source>
        <dbReference type="EMBL" id="KYP77112.1"/>
    </source>
</evidence>
<dbReference type="EC" id="2.4.1.-" evidence="5"/>
<evidence type="ECO:0000256" key="4">
    <source>
        <dbReference type="RuleBase" id="RU003718"/>
    </source>
</evidence>
<evidence type="ECO:0000256" key="3">
    <source>
        <dbReference type="ARBA" id="ARBA00022679"/>
    </source>
</evidence>
<organism evidence="6 7">
    <name type="scientific">Cajanus cajan</name>
    <name type="common">Pigeon pea</name>
    <name type="synonym">Cajanus indicus</name>
    <dbReference type="NCBI Taxonomy" id="3821"/>
    <lineage>
        <taxon>Eukaryota</taxon>
        <taxon>Viridiplantae</taxon>
        <taxon>Streptophyta</taxon>
        <taxon>Embryophyta</taxon>
        <taxon>Tracheophyta</taxon>
        <taxon>Spermatophyta</taxon>
        <taxon>Magnoliopsida</taxon>
        <taxon>eudicotyledons</taxon>
        <taxon>Gunneridae</taxon>
        <taxon>Pentapetalae</taxon>
        <taxon>rosids</taxon>
        <taxon>fabids</taxon>
        <taxon>Fabales</taxon>
        <taxon>Fabaceae</taxon>
        <taxon>Papilionoideae</taxon>
        <taxon>50 kb inversion clade</taxon>
        <taxon>NPAAA clade</taxon>
        <taxon>indigoferoid/millettioid clade</taxon>
        <taxon>Phaseoleae</taxon>
        <taxon>Cajanus</taxon>
    </lineage>
</organism>
<dbReference type="PROSITE" id="PS00375">
    <property type="entry name" value="UDPGT"/>
    <property type="match status" value="1"/>
</dbReference>
<dbReference type="Proteomes" id="UP000075243">
    <property type="component" value="Chromosome 1"/>
</dbReference>
<gene>
    <name evidence="6" type="ORF">KK1_021383</name>
</gene>
<dbReference type="SMR" id="A0A151UCU9"/>
<dbReference type="OrthoDB" id="5835829at2759"/>
<dbReference type="PANTHER" id="PTHR48047">
    <property type="entry name" value="GLYCOSYLTRANSFERASE"/>
    <property type="match status" value="1"/>
</dbReference>
<evidence type="ECO:0000313" key="7">
    <source>
        <dbReference type="Proteomes" id="UP000075243"/>
    </source>
</evidence>
<dbReference type="Gramene" id="C.cajan_20762.t">
    <property type="protein sequence ID" value="C.cajan_20762.t.cds1"/>
    <property type="gene ID" value="C.cajan_20762"/>
</dbReference>
<dbReference type="InterPro" id="IPR035595">
    <property type="entry name" value="UDP_glycos_trans_CS"/>
</dbReference>
<keyword evidence="2 4" id="KW-0328">Glycosyltransferase</keyword>
<comment type="similarity">
    <text evidence="1 4">Belongs to the UDP-glycosyltransferase family.</text>
</comment>
<dbReference type="SUPFAM" id="SSF53756">
    <property type="entry name" value="UDP-Glycosyltransferase/glycogen phosphorylase"/>
    <property type="match status" value="1"/>
</dbReference>
<accession>A0A151UCU9</accession>
<dbReference type="AlphaFoldDB" id="A0A151UCU9"/>